<dbReference type="Proteomes" id="UP000179324">
    <property type="component" value="Unassembled WGS sequence"/>
</dbReference>
<evidence type="ECO:0000256" key="1">
    <source>
        <dbReference type="SAM" id="Phobius"/>
    </source>
</evidence>
<evidence type="ECO:0000313" key="3">
    <source>
        <dbReference type="Proteomes" id="UP000179324"/>
    </source>
</evidence>
<keyword evidence="1" id="KW-0812">Transmembrane</keyword>
<protein>
    <recommendedName>
        <fullName evidence="4">VanZ-like domain-containing protein</fullName>
    </recommendedName>
</protein>
<evidence type="ECO:0008006" key="4">
    <source>
        <dbReference type="Google" id="ProtNLM"/>
    </source>
</evidence>
<keyword evidence="1" id="KW-0472">Membrane</keyword>
<proteinExistence type="predicted"/>
<feature type="transmembrane region" description="Helical" evidence="1">
    <location>
        <begin position="39"/>
        <end position="62"/>
    </location>
</feature>
<organism evidence="2 3">
    <name type="scientific">Candidatus Jorgensenbacteria bacterium GWC1_48_12</name>
    <dbReference type="NCBI Taxonomy" id="1798469"/>
    <lineage>
        <taxon>Bacteria</taxon>
        <taxon>Candidatus Joergenseniibacteriota</taxon>
    </lineage>
</organism>
<feature type="transmembrane region" description="Helical" evidence="1">
    <location>
        <begin position="112"/>
        <end position="129"/>
    </location>
</feature>
<sequence length="137" mass="15257">MENKHFHRRKGLEKELIIVGLVLVLGHILGSYYHWYDRYFFSDIIVHFAGGAWVALAALAAFPSLGTGSGFKKSLLSLALIVLLAGAGWEIFEFTVEHYYLVNFQGPPLDTLADMIVDLLGGASAALYVKPRDRLFQ</sequence>
<name>A0A1F6BM67_9BACT</name>
<evidence type="ECO:0000313" key="2">
    <source>
        <dbReference type="EMBL" id="OGG38025.1"/>
    </source>
</evidence>
<accession>A0A1F6BM67</accession>
<gene>
    <name evidence="2" type="ORF">A2127_01800</name>
</gene>
<reference evidence="2 3" key="1">
    <citation type="journal article" date="2016" name="Nat. Commun.">
        <title>Thousands of microbial genomes shed light on interconnected biogeochemical processes in an aquifer system.</title>
        <authorList>
            <person name="Anantharaman K."/>
            <person name="Brown C.T."/>
            <person name="Hug L.A."/>
            <person name="Sharon I."/>
            <person name="Castelle C.J."/>
            <person name="Probst A.J."/>
            <person name="Thomas B.C."/>
            <person name="Singh A."/>
            <person name="Wilkins M.J."/>
            <person name="Karaoz U."/>
            <person name="Brodie E.L."/>
            <person name="Williams K.H."/>
            <person name="Hubbard S.S."/>
            <person name="Banfield J.F."/>
        </authorList>
    </citation>
    <scope>NUCLEOTIDE SEQUENCE [LARGE SCALE GENOMIC DNA]</scope>
</reference>
<dbReference type="EMBL" id="MFKI01000033">
    <property type="protein sequence ID" value="OGG38025.1"/>
    <property type="molecule type" value="Genomic_DNA"/>
</dbReference>
<dbReference type="InterPro" id="IPR014509">
    <property type="entry name" value="YjdF-like"/>
</dbReference>
<comment type="caution">
    <text evidence="2">The sequence shown here is derived from an EMBL/GenBank/DDBJ whole genome shotgun (WGS) entry which is preliminary data.</text>
</comment>
<feature type="transmembrane region" description="Helical" evidence="1">
    <location>
        <begin position="16"/>
        <end position="33"/>
    </location>
</feature>
<dbReference type="AlphaFoldDB" id="A0A1F6BM67"/>
<feature type="transmembrane region" description="Helical" evidence="1">
    <location>
        <begin position="74"/>
        <end position="92"/>
    </location>
</feature>
<keyword evidence="1" id="KW-1133">Transmembrane helix</keyword>
<dbReference type="Pfam" id="PF09997">
    <property type="entry name" value="DUF2238"/>
    <property type="match status" value="1"/>
</dbReference>